<dbReference type="SMART" id="SM00387">
    <property type="entry name" value="HATPase_c"/>
    <property type="match status" value="1"/>
</dbReference>
<evidence type="ECO:0000256" key="3">
    <source>
        <dbReference type="ARBA" id="ARBA00022553"/>
    </source>
</evidence>
<dbReference type="InterPro" id="IPR036097">
    <property type="entry name" value="HisK_dim/P_sf"/>
</dbReference>
<dbReference type="InterPro" id="IPR007487">
    <property type="entry name" value="ABC_transpt-TYRBP-like"/>
</dbReference>
<dbReference type="InterPro" id="IPR004358">
    <property type="entry name" value="Sig_transdc_His_kin-like_C"/>
</dbReference>
<dbReference type="Gene3D" id="1.10.287.130">
    <property type="match status" value="1"/>
</dbReference>
<dbReference type="EMBL" id="JAGGLL010000015">
    <property type="protein sequence ID" value="MBP2022347.1"/>
    <property type="molecule type" value="Genomic_DNA"/>
</dbReference>
<comment type="catalytic activity">
    <reaction evidence="1">
        <text>ATP + protein L-histidine = ADP + protein N-phospho-L-histidine.</text>
        <dbReference type="EC" id="2.7.13.3"/>
    </reaction>
</comment>
<keyword evidence="5" id="KW-0902">Two-component regulatory system</keyword>
<dbReference type="Pfam" id="PF02518">
    <property type="entry name" value="HATPase_c"/>
    <property type="match status" value="1"/>
</dbReference>
<keyword evidence="6" id="KW-0812">Transmembrane</keyword>
<dbReference type="PANTHER" id="PTHR43547:SF2">
    <property type="entry name" value="HYBRID SIGNAL TRANSDUCTION HISTIDINE KINASE C"/>
    <property type="match status" value="1"/>
</dbReference>
<dbReference type="Gene3D" id="3.30.565.10">
    <property type="entry name" value="Histidine kinase-like ATPase, C-terminal domain"/>
    <property type="match status" value="1"/>
</dbReference>
<evidence type="ECO:0000256" key="2">
    <source>
        <dbReference type="ARBA" id="ARBA00012438"/>
    </source>
</evidence>
<evidence type="ECO:0000256" key="5">
    <source>
        <dbReference type="ARBA" id="ARBA00023012"/>
    </source>
</evidence>
<dbReference type="EC" id="2.7.13.3" evidence="2"/>
<dbReference type="Proteomes" id="UP001519308">
    <property type="component" value="Unassembled WGS sequence"/>
</dbReference>
<feature type="domain" description="Histidine kinase" evidence="7">
    <location>
        <begin position="399"/>
        <end position="622"/>
    </location>
</feature>
<dbReference type="Pfam" id="PF00512">
    <property type="entry name" value="HisKA"/>
    <property type="match status" value="1"/>
</dbReference>
<reference evidence="8 9" key="1">
    <citation type="submission" date="2021-03" db="EMBL/GenBank/DDBJ databases">
        <title>Genomic Encyclopedia of Type Strains, Phase IV (KMG-IV): sequencing the most valuable type-strain genomes for metagenomic binning, comparative biology and taxonomic classification.</title>
        <authorList>
            <person name="Goeker M."/>
        </authorList>
    </citation>
    <scope>NUCLEOTIDE SEQUENCE [LARGE SCALE GENOMIC DNA]</scope>
    <source>
        <strain evidence="8 9">DSM 28650</strain>
    </source>
</reference>
<keyword evidence="3" id="KW-0597">Phosphoprotein</keyword>
<dbReference type="CDD" id="cd16922">
    <property type="entry name" value="HATPase_EvgS-ArcB-TorS-like"/>
    <property type="match status" value="1"/>
</dbReference>
<dbReference type="InterPro" id="IPR036890">
    <property type="entry name" value="HATPase_C_sf"/>
</dbReference>
<dbReference type="CDD" id="cd00082">
    <property type="entry name" value="HisKA"/>
    <property type="match status" value="1"/>
</dbReference>
<evidence type="ECO:0000313" key="8">
    <source>
        <dbReference type="EMBL" id="MBP2022347.1"/>
    </source>
</evidence>
<dbReference type="InterPro" id="IPR003661">
    <property type="entry name" value="HisK_dim/P_dom"/>
</dbReference>
<evidence type="ECO:0000256" key="4">
    <source>
        <dbReference type="ARBA" id="ARBA00022777"/>
    </source>
</evidence>
<dbReference type="SUPFAM" id="SSF55874">
    <property type="entry name" value="ATPase domain of HSP90 chaperone/DNA topoisomerase II/histidine kinase"/>
    <property type="match status" value="1"/>
</dbReference>
<keyword evidence="9" id="KW-1185">Reference proteome</keyword>
<evidence type="ECO:0000256" key="6">
    <source>
        <dbReference type="SAM" id="Phobius"/>
    </source>
</evidence>
<keyword evidence="6" id="KW-1133">Transmembrane helix</keyword>
<dbReference type="Pfam" id="PF04392">
    <property type="entry name" value="ABC_sub_bind"/>
    <property type="match status" value="1"/>
</dbReference>
<dbReference type="PROSITE" id="PS50109">
    <property type="entry name" value="HIS_KIN"/>
    <property type="match status" value="1"/>
</dbReference>
<dbReference type="Gene3D" id="3.40.50.2300">
    <property type="match status" value="2"/>
</dbReference>
<accession>A0ABS4K3I2</accession>
<gene>
    <name evidence="8" type="ORF">J2Z44_002168</name>
</gene>
<dbReference type="RefSeq" id="WP_021284269.1">
    <property type="nucleotide sequence ID" value="NZ_JAGGLL010000015.1"/>
</dbReference>
<dbReference type="InterPro" id="IPR003594">
    <property type="entry name" value="HATPase_dom"/>
</dbReference>
<dbReference type="PANTHER" id="PTHR43547">
    <property type="entry name" value="TWO-COMPONENT HISTIDINE KINASE"/>
    <property type="match status" value="1"/>
</dbReference>
<feature type="transmembrane region" description="Helical" evidence="6">
    <location>
        <begin position="351"/>
        <end position="371"/>
    </location>
</feature>
<dbReference type="SMART" id="SM00388">
    <property type="entry name" value="HisKA"/>
    <property type="match status" value="1"/>
</dbReference>
<proteinExistence type="predicted"/>
<name>A0ABS4K3I2_9CLOT</name>
<dbReference type="SUPFAM" id="SSF47384">
    <property type="entry name" value="Homodimeric domain of signal transducing histidine kinase"/>
    <property type="match status" value="1"/>
</dbReference>
<keyword evidence="4 8" id="KW-0418">Kinase</keyword>
<organism evidence="8 9">
    <name type="scientific">Clostridium punense</name>
    <dbReference type="NCBI Taxonomy" id="1054297"/>
    <lineage>
        <taxon>Bacteria</taxon>
        <taxon>Bacillati</taxon>
        <taxon>Bacillota</taxon>
        <taxon>Clostridia</taxon>
        <taxon>Eubacteriales</taxon>
        <taxon>Clostridiaceae</taxon>
        <taxon>Clostridium</taxon>
    </lineage>
</organism>
<keyword evidence="6" id="KW-0472">Membrane</keyword>
<evidence type="ECO:0000256" key="1">
    <source>
        <dbReference type="ARBA" id="ARBA00000085"/>
    </source>
</evidence>
<dbReference type="GO" id="GO:0016301">
    <property type="term" value="F:kinase activity"/>
    <property type="evidence" value="ECO:0007669"/>
    <property type="project" value="UniProtKB-KW"/>
</dbReference>
<evidence type="ECO:0000259" key="7">
    <source>
        <dbReference type="PROSITE" id="PS50109"/>
    </source>
</evidence>
<comment type="caution">
    <text evidence="8">The sequence shown here is derived from an EMBL/GenBank/DDBJ whole genome shotgun (WGS) entry which is preliminary data.</text>
</comment>
<sequence length="651" mass="74811">MRYRSKVLIFLLVVILSVISNITVYGQPMKKEKLHEILIINSYDREQLWEKNIISGLQKNLNGKFNARYTIEYLDIKNNNSKEYLKELSDILKIKYEGKKFDLVVALNDEALNFTREYHNTVFNEAPVIFIGINEEVKLTAEEAGYFTGLSDNADERLNIDLIKKLYPEIKIINFILDDTVYSKNTKKRLEKLQPYYYDVQFNYIEGTRIEDIVEKVSNTPRPFANLIIGVFSDGAEKESLPREAVEKLKGISPYPLFSKSQNYLSQGVLGGKMDLGEEHGKTAGEIAIRIFRGEAIKNIPIMEEPPGTYMFDYEQMKKYGVAISEIPQNSIIINKGEYEMMVIAGGKGKIILVMNILIIVILIIIFYTIYLRKRGENDRKTYNEVLKYDKLKTEFFSNISHELRTPLNVILSSVQLLDMYINQGKVIFQDENSRKKITYIKQNGYRLLRLVNNIIDITRIESDFYELQLKNKNIVEIIEDITLSVADYIEDHSINLIFDTNVEEKIMAVDVQKMERIMLNLLSNAVKFTPKGGNIFVEFIDEDKTVKIIVKDNGIGIPKDKQEIIFDRFAQVDTSLSRNSEGSGIGLSLVKALVLLHRGTINLYSEEGKGATFIVELPVKIIEDEGLLPEESTNTELKNKVILEFSDIYD</sequence>
<evidence type="ECO:0000313" key="9">
    <source>
        <dbReference type="Proteomes" id="UP001519308"/>
    </source>
</evidence>
<dbReference type="InterPro" id="IPR005467">
    <property type="entry name" value="His_kinase_dom"/>
</dbReference>
<protein>
    <recommendedName>
        <fullName evidence="2">histidine kinase</fullName>
        <ecNumber evidence="2">2.7.13.3</ecNumber>
    </recommendedName>
</protein>
<dbReference type="PRINTS" id="PR00344">
    <property type="entry name" value="BCTRLSENSOR"/>
</dbReference>
<keyword evidence="4 8" id="KW-0808">Transferase</keyword>